<evidence type="ECO:0000313" key="1">
    <source>
        <dbReference type="EMBL" id="KXH66713.1"/>
    </source>
</evidence>
<organism evidence="1 2">
    <name type="scientific">Colletotrichum salicis</name>
    <dbReference type="NCBI Taxonomy" id="1209931"/>
    <lineage>
        <taxon>Eukaryota</taxon>
        <taxon>Fungi</taxon>
        <taxon>Dikarya</taxon>
        <taxon>Ascomycota</taxon>
        <taxon>Pezizomycotina</taxon>
        <taxon>Sordariomycetes</taxon>
        <taxon>Hypocreomycetidae</taxon>
        <taxon>Glomerellales</taxon>
        <taxon>Glomerellaceae</taxon>
        <taxon>Colletotrichum</taxon>
        <taxon>Colletotrichum acutatum species complex</taxon>
    </lineage>
</organism>
<comment type="caution">
    <text evidence="1">The sequence shown here is derived from an EMBL/GenBank/DDBJ whole genome shotgun (WGS) entry which is preliminary data.</text>
</comment>
<dbReference type="OrthoDB" id="5176208at2759"/>
<gene>
    <name evidence="1" type="ORF">CSAL01_11347</name>
</gene>
<keyword evidence="2" id="KW-1185">Reference proteome</keyword>
<name>A0A135V220_9PEZI</name>
<dbReference type="EMBL" id="JFFI01000612">
    <property type="protein sequence ID" value="KXH66713.1"/>
    <property type="molecule type" value="Genomic_DNA"/>
</dbReference>
<protein>
    <submittedName>
        <fullName evidence="1">Uncharacterized protein</fullName>
    </submittedName>
</protein>
<accession>A0A135V220</accession>
<proteinExistence type="predicted"/>
<dbReference type="Proteomes" id="UP000070121">
    <property type="component" value="Unassembled WGS sequence"/>
</dbReference>
<sequence>MRRATDFFAPGGALIILGARNTGNREILAARGAMLPDDGSVQWNAGCSGFHVIDSETICRLTSQHVAFSQSNLRIFRDTNGQDFRGRRSSGNKPPY</sequence>
<reference evidence="1 2" key="1">
    <citation type="submission" date="2014-02" db="EMBL/GenBank/DDBJ databases">
        <title>The genome sequence of Colletotrichum salicis CBS 607.94.</title>
        <authorList>
            <person name="Baroncelli R."/>
            <person name="Thon M.R."/>
        </authorList>
    </citation>
    <scope>NUCLEOTIDE SEQUENCE [LARGE SCALE GENOMIC DNA]</scope>
    <source>
        <strain evidence="1 2">CBS 607.94</strain>
    </source>
</reference>
<dbReference type="AlphaFoldDB" id="A0A135V220"/>
<evidence type="ECO:0000313" key="2">
    <source>
        <dbReference type="Proteomes" id="UP000070121"/>
    </source>
</evidence>